<dbReference type="AlphaFoldDB" id="A0A1I5YYA1"/>
<dbReference type="Gene3D" id="1.10.10.1150">
    <property type="entry name" value="Coenzyme PQQ synthesis protein D (PqqD)"/>
    <property type="match status" value="1"/>
</dbReference>
<sequence length="85" mass="9069">MSLRLRPDVSLTDTEYGTVLLDERSGRYWQLNPTATVVVRTLLDGGDAEAAVSALAGEYAVAEDRARNDVTSLVDGLRSAGLVTS</sequence>
<dbReference type="Pfam" id="PF05402">
    <property type="entry name" value="PqqD"/>
    <property type="match status" value="1"/>
</dbReference>
<keyword evidence="2" id="KW-1185">Reference proteome</keyword>
<dbReference type="STRING" id="587909.SAMN05421810_10841"/>
<evidence type="ECO:0000313" key="2">
    <source>
        <dbReference type="Proteomes" id="UP000198727"/>
    </source>
</evidence>
<dbReference type="InterPro" id="IPR041881">
    <property type="entry name" value="PqqD_sf"/>
</dbReference>
<organism evidence="1 2">
    <name type="scientific">Amycolatopsis arida</name>
    <dbReference type="NCBI Taxonomy" id="587909"/>
    <lineage>
        <taxon>Bacteria</taxon>
        <taxon>Bacillati</taxon>
        <taxon>Actinomycetota</taxon>
        <taxon>Actinomycetes</taxon>
        <taxon>Pseudonocardiales</taxon>
        <taxon>Pseudonocardiaceae</taxon>
        <taxon>Amycolatopsis</taxon>
    </lineage>
</organism>
<reference evidence="2" key="1">
    <citation type="submission" date="2016-10" db="EMBL/GenBank/DDBJ databases">
        <authorList>
            <person name="Varghese N."/>
            <person name="Submissions S."/>
        </authorList>
    </citation>
    <scope>NUCLEOTIDE SEQUENCE [LARGE SCALE GENOMIC DNA]</scope>
    <source>
        <strain evidence="2">CGMCC 4.5579</strain>
    </source>
</reference>
<name>A0A1I5YYA1_9PSEU</name>
<protein>
    <submittedName>
        <fullName evidence="1">Coenzyme PQQ synthesis protein D (PqqD)</fullName>
    </submittedName>
</protein>
<dbReference type="Proteomes" id="UP000198727">
    <property type="component" value="Unassembled WGS sequence"/>
</dbReference>
<dbReference type="RefSeq" id="WP_092533195.1">
    <property type="nucleotide sequence ID" value="NZ_FOWW01000008.1"/>
</dbReference>
<proteinExistence type="predicted"/>
<gene>
    <name evidence="1" type="ORF">SAMN05421810_10841</name>
</gene>
<evidence type="ECO:0000313" key="1">
    <source>
        <dbReference type="EMBL" id="SFQ48817.1"/>
    </source>
</evidence>
<dbReference type="NCBIfam" id="NF033530">
    <property type="entry name" value="lasso_PqqD_Strm"/>
    <property type="match status" value="1"/>
</dbReference>
<dbReference type="InterPro" id="IPR008792">
    <property type="entry name" value="PQQD"/>
</dbReference>
<dbReference type="EMBL" id="FOWW01000008">
    <property type="protein sequence ID" value="SFQ48817.1"/>
    <property type="molecule type" value="Genomic_DNA"/>
</dbReference>
<dbReference type="OrthoDB" id="5195143at2"/>
<accession>A0A1I5YYA1</accession>